<protein>
    <recommendedName>
        <fullName evidence="3">Ferritin-like domain-containing protein</fullName>
    </recommendedName>
</protein>
<comment type="caution">
    <text evidence="1">The sequence shown here is derived from an EMBL/GenBank/DDBJ whole genome shotgun (WGS) entry which is preliminary data.</text>
</comment>
<dbReference type="InterPro" id="IPR009078">
    <property type="entry name" value="Ferritin-like_SF"/>
</dbReference>
<organism evidence="1 2">
    <name type="scientific">Clavibacter michiganensis</name>
    <dbReference type="NCBI Taxonomy" id="28447"/>
    <lineage>
        <taxon>Bacteria</taxon>
        <taxon>Bacillati</taxon>
        <taxon>Actinomycetota</taxon>
        <taxon>Actinomycetes</taxon>
        <taxon>Micrococcales</taxon>
        <taxon>Microbacteriaceae</taxon>
        <taxon>Clavibacter</taxon>
    </lineage>
</organism>
<dbReference type="CDD" id="cd00657">
    <property type="entry name" value="Ferritin_like"/>
    <property type="match status" value="1"/>
</dbReference>
<evidence type="ECO:0000313" key="2">
    <source>
        <dbReference type="Proteomes" id="UP000195106"/>
    </source>
</evidence>
<dbReference type="SUPFAM" id="SSF47240">
    <property type="entry name" value="Ferritin-like"/>
    <property type="match status" value="1"/>
</dbReference>
<dbReference type="AlphaFoldDB" id="A0A251XXH8"/>
<dbReference type="Proteomes" id="UP000195106">
    <property type="component" value="Unassembled WGS sequence"/>
</dbReference>
<reference evidence="1 2" key="1">
    <citation type="submission" date="2016-08" db="EMBL/GenBank/DDBJ databases">
        <title>Genome sequence of Clavibacter michiganensis spp. strain CASJ009.</title>
        <authorList>
            <person name="Thapa S.P."/>
            <person name="Coaker G."/>
        </authorList>
    </citation>
    <scope>NUCLEOTIDE SEQUENCE [LARGE SCALE GENOMIC DNA]</scope>
    <source>
        <strain evidence="1">CASJ009</strain>
    </source>
</reference>
<dbReference type="EMBL" id="MDHJ01000001">
    <property type="protein sequence ID" value="OUE10200.1"/>
    <property type="molecule type" value="Genomic_DNA"/>
</dbReference>
<evidence type="ECO:0008006" key="3">
    <source>
        <dbReference type="Google" id="ProtNLM"/>
    </source>
</evidence>
<proteinExistence type="predicted"/>
<accession>A0A251XXH8</accession>
<gene>
    <name evidence="1" type="ORF">CMsap09_14730</name>
</gene>
<evidence type="ECO:0000313" key="1">
    <source>
        <dbReference type="EMBL" id="OUE10200.1"/>
    </source>
</evidence>
<name>A0A251XXH8_9MICO</name>
<sequence length="275" mass="29640">MTPITRTTTHPQPGTARTPRMATAADWIAHFQRNADGHLTPEELIPTGAPSPMDARTRRAFVRSFQRFALGESGDGAHLLRMATDAGDPVYTHALALLVQEERKHAALFLRALDHLDAPALPEHWTDAAFTRLRHLIGLRTEISLFLIAETVATGYFHALADNAPDPALRALGQRIAADERDHVRFQVDRLRTGFRDTPAPLRALVGAAWTVVAAGAATVIVVDHRAALRACGIAPGAYWREAMQGFAAAARSALRDPRAPLLGPTGTGHGMTGG</sequence>